<evidence type="ECO:0000256" key="12">
    <source>
        <dbReference type="ARBA" id="ARBA00023319"/>
    </source>
</evidence>
<protein>
    <recommendedName>
        <fullName evidence="3">Thy-1 membrane glycoprotein</fullName>
    </recommendedName>
    <alternativeName>
        <fullName evidence="13">Thy-1 antigen</fullName>
    </alternativeName>
</protein>
<reference evidence="16" key="2">
    <citation type="submission" date="2011-06" db="UniProtKB">
        <authorList>
            <consortium name="Ensembl"/>
        </authorList>
    </citation>
    <scope>IDENTIFICATION</scope>
</reference>
<dbReference type="GO" id="GO:0030334">
    <property type="term" value="P:regulation of cell migration"/>
    <property type="evidence" value="ECO:0007669"/>
    <property type="project" value="InterPro"/>
</dbReference>
<accession>F6XHP2</accession>
<dbReference type="PANTHER" id="PTHR19226">
    <property type="entry name" value="THY-1 MEMBRANE GLYCOPROTEIN"/>
    <property type="match status" value="1"/>
</dbReference>
<keyword evidence="4" id="KW-1003">Cell membrane</keyword>
<evidence type="ECO:0000256" key="3">
    <source>
        <dbReference type="ARBA" id="ARBA00019731"/>
    </source>
</evidence>
<feature type="signal peptide" evidence="14">
    <location>
        <begin position="1"/>
        <end position="30"/>
    </location>
</feature>
<keyword evidence="7" id="KW-0472">Membrane</keyword>
<dbReference type="InterPro" id="IPR036179">
    <property type="entry name" value="Ig-like_dom_sf"/>
</dbReference>
<evidence type="ECO:0000313" key="16">
    <source>
        <dbReference type="Ensembl" id="ENSXETP00000046686"/>
    </source>
</evidence>
<dbReference type="Ensembl" id="ENSXETT00000046686">
    <property type="protein sequence ID" value="ENSXETP00000046686"/>
    <property type="gene ID" value="ENSXETG00000021603"/>
</dbReference>
<keyword evidence="10" id="KW-0873">Pyrrolidone carboxylic acid</keyword>
<reference evidence="16" key="1">
    <citation type="journal article" date="2010" name="Science">
        <title>The genome of the Western clawed frog Xenopus tropicalis.</title>
        <authorList>
            <person name="Hellsten U."/>
            <person name="Harland R.M."/>
            <person name="Gilchrist M.J."/>
            <person name="Hendrix D."/>
            <person name="Jurka J."/>
            <person name="Kapitonov V."/>
            <person name="Ovcharenko I."/>
            <person name="Putnam N.H."/>
            <person name="Shu S."/>
            <person name="Taher L."/>
            <person name="Blitz I.L."/>
            <person name="Blumberg B."/>
            <person name="Dichmann D.S."/>
            <person name="Dubchak I."/>
            <person name="Amaya E."/>
            <person name="Detter J.C."/>
            <person name="Fletcher R."/>
            <person name="Gerhard D.S."/>
            <person name="Goodstein D."/>
            <person name="Graves T."/>
            <person name="Grigoriev I.V."/>
            <person name="Grimwood J."/>
            <person name="Kawashima T."/>
            <person name="Lindquist E."/>
            <person name="Lucas S.M."/>
            <person name="Mead P.E."/>
            <person name="Mitros T."/>
            <person name="Ogino H."/>
            <person name="Ohta Y."/>
            <person name="Poliakov A.V."/>
            <person name="Pollet N."/>
            <person name="Robert J."/>
            <person name="Salamov A."/>
            <person name="Sater A.K."/>
            <person name="Schmutz J."/>
            <person name="Terry A."/>
            <person name="Vize P.D."/>
            <person name="Warren W.C."/>
            <person name="Wells D."/>
            <person name="Wills A."/>
            <person name="Wilson R.K."/>
            <person name="Zimmerman L.B."/>
            <person name="Zorn A.M."/>
            <person name="Grainger R."/>
            <person name="Grammer T."/>
            <person name="Khokha M.K."/>
            <person name="Richardson P.M."/>
            <person name="Rokhsar D.S."/>
        </authorList>
    </citation>
    <scope>NUCLEOTIDE SEQUENCE [LARGE SCALE GENOMIC DNA]</scope>
    <source>
        <strain evidence="16">Nigerian</strain>
    </source>
</reference>
<comment type="subcellular location">
    <subcellularLocation>
        <location evidence="2">Cell membrane</location>
        <topology evidence="2">Lipid-anchor</topology>
        <topology evidence="2">GPI-anchor</topology>
    </subcellularLocation>
</comment>
<dbReference type="GO" id="GO:0007155">
    <property type="term" value="P:cell adhesion"/>
    <property type="evidence" value="ECO:0007669"/>
    <property type="project" value="InterPro"/>
</dbReference>
<dbReference type="InterPro" id="IPR013106">
    <property type="entry name" value="Ig_V-set"/>
</dbReference>
<dbReference type="Bgee" id="ENSXETG00000021603">
    <property type="expression patterns" value="Expressed in brain and 2 other cell types or tissues"/>
</dbReference>
<gene>
    <name evidence="16" type="primary">thy1</name>
</gene>
<keyword evidence="9" id="KW-0325">Glycoprotein</keyword>
<sequence>MGVAESKQKQNMNYFLLVTFILSVLQATDCQRITSLTACLMRPGPKLRIDCRYLNTTNNPMRYEFKVNRGGEPQIILSTINVNFFSDKYHNRASPSITRGLVQLHLERFNASDAGLYTCNLFIPNDLTINQTASIGVQKDKLETCGGVSLFNHGSSWPFAFLLSLHLLLAGGFVSF</sequence>
<name>F6XHP2_XENTR</name>
<organism evidence="16">
    <name type="scientific">Xenopus tropicalis</name>
    <name type="common">Western clawed frog</name>
    <name type="synonym">Silurana tropicalis</name>
    <dbReference type="NCBI Taxonomy" id="8364"/>
    <lineage>
        <taxon>Eukaryota</taxon>
        <taxon>Metazoa</taxon>
        <taxon>Chordata</taxon>
        <taxon>Craniata</taxon>
        <taxon>Vertebrata</taxon>
        <taxon>Euteleostomi</taxon>
        <taxon>Amphibia</taxon>
        <taxon>Batrachia</taxon>
        <taxon>Anura</taxon>
        <taxon>Pipoidea</taxon>
        <taxon>Pipidae</taxon>
        <taxon>Xenopodinae</taxon>
        <taxon>Xenopus</taxon>
        <taxon>Silurana</taxon>
    </lineage>
</organism>
<dbReference type="SUPFAM" id="SSF48726">
    <property type="entry name" value="Immunoglobulin"/>
    <property type="match status" value="1"/>
</dbReference>
<proteinExistence type="predicted"/>
<evidence type="ECO:0000256" key="13">
    <source>
        <dbReference type="ARBA" id="ARBA00032696"/>
    </source>
</evidence>
<keyword evidence="8" id="KW-1015">Disulfide bond</keyword>
<feature type="domain" description="Immunoglobulin V-set" evidence="15">
    <location>
        <begin position="44"/>
        <end position="127"/>
    </location>
</feature>
<dbReference type="PANTHER" id="PTHR19226:SF2">
    <property type="entry name" value="THY-1 MEMBRANE GLYCOPROTEIN"/>
    <property type="match status" value="1"/>
</dbReference>
<dbReference type="GO" id="GO:0005178">
    <property type="term" value="F:integrin binding"/>
    <property type="evidence" value="ECO:0007669"/>
    <property type="project" value="InterPro"/>
</dbReference>
<dbReference type="HOGENOM" id="CLU_136861_0_0_1"/>
<dbReference type="Pfam" id="PF07686">
    <property type="entry name" value="V-set"/>
    <property type="match status" value="1"/>
</dbReference>
<comment type="function">
    <text evidence="1">May play a role in cell-cell or cell-ligand interactions during synaptogenesis and other events in the brain.</text>
</comment>
<dbReference type="GeneTree" id="ENSGT00390000012352"/>
<evidence type="ECO:0000256" key="10">
    <source>
        <dbReference type="ARBA" id="ARBA00023283"/>
    </source>
</evidence>
<keyword evidence="12" id="KW-0393">Immunoglobulin domain</keyword>
<evidence type="ECO:0000256" key="9">
    <source>
        <dbReference type="ARBA" id="ARBA00023180"/>
    </source>
</evidence>
<evidence type="ECO:0000256" key="7">
    <source>
        <dbReference type="ARBA" id="ARBA00023136"/>
    </source>
</evidence>
<evidence type="ECO:0000256" key="1">
    <source>
        <dbReference type="ARBA" id="ARBA00003467"/>
    </source>
</evidence>
<dbReference type="GO" id="GO:0098552">
    <property type="term" value="C:side of membrane"/>
    <property type="evidence" value="ECO:0007669"/>
    <property type="project" value="UniProtKB-KW"/>
</dbReference>
<dbReference type="PhylomeDB" id="F6XHP2"/>
<dbReference type="InterPro" id="IPR013783">
    <property type="entry name" value="Ig-like_fold"/>
</dbReference>
<keyword evidence="6 14" id="KW-0732">Signal</keyword>
<dbReference type="InParanoid" id="F6XHP2"/>
<keyword evidence="5" id="KW-0336">GPI-anchor</keyword>
<feature type="chain" id="PRO_5030851776" description="Thy-1 membrane glycoprotein" evidence="14">
    <location>
        <begin position="31"/>
        <end position="176"/>
    </location>
</feature>
<evidence type="ECO:0000256" key="8">
    <source>
        <dbReference type="ARBA" id="ARBA00023157"/>
    </source>
</evidence>
<evidence type="ECO:0000256" key="4">
    <source>
        <dbReference type="ARBA" id="ARBA00022475"/>
    </source>
</evidence>
<dbReference type="InterPro" id="IPR033292">
    <property type="entry name" value="THY1"/>
</dbReference>
<keyword evidence="11" id="KW-0449">Lipoprotein</keyword>
<evidence type="ECO:0000256" key="11">
    <source>
        <dbReference type="ARBA" id="ARBA00023288"/>
    </source>
</evidence>
<evidence type="ECO:0000256" key="6">
    <source>
        <dbReference type="ARBA" id="ARBA00022729"/>
    </source>
</evidence>
<dbReference type="AlphaFoldDB" id="F6XHP2"/>
<evidence type="ECO:0000256" key="5">
    <source>
        <dbReference type="ARBA" id="ARBA00022622"/>
    </source>
</evidence>
<dbReference type="FunFam" id="2.60.40.10:FF:004904">
    <property type="match status" value="1"/>
</dbReference>
<evidence type="ECO:0000259" key="15">
    <source>
        <dbReference type="Pfam" id="PF07686"/>
    </source>
</evidence>
<dbReference type="eggNOG" id="ENOG502S18P">
    <property type="taxonomic scope" value="Eukaryota"/>
</dbReference>
<dbReference type="GO" id="GO:0005886">
    <property type="term" value="C:plasma membrane"/>
    <property type="evidence" value="ECO:0007669"/>
    <property type="project" value="UniProtKB-SubCell"/>
</dbReference>
<dbReference type="Gene3D" id="2.60.40.10">
    <property type="entry name" value="Immunoglobulins"/>
    <property type="match status" value="1"/>
</dbReference>
<dbReference type="Xenbase" id="XB-GENE-493820">
    <property type="gene designation" value="thy1"/>
</dbReference>
<evidence type="ECO:0000256" key="2">
    <source>
        <dbReference type="ARBA" id="ARBA00004609"/>
    </source>
</evidence>
<dbReference type="FunCoup" id="F6XHP2">
    <property type="interactions" value="273"/>
</dbReference>
<evidence type="ECO:0000256" key="14">
    <source>
        <dbReference type="SAM" id="SignalP"/>
    </source>
</evidence>